<reference evidence="2" key="1">
    <citation type="submission" date="2016-12" db="EMBL/GenBank/DDBJ databases">
        <title>Comparative genomics of four Isosphaeraceae planctomycetes: a common pool of plasmids and glycoside hydrolase genes.</title>
        <authorList>
            <person name="Ivanova A."/>
        </authorList>
    </citation>
    <scope>NUCLEOTIDE SEQUENCE [LARGE SCALE GENOMIC DNA]</scope>
    <source>
        <strain evidence="2">PX4</strain>
    </source>
</reference>
<evidence type="ECO:0000313" key="2">
    <source>
        <dbReference type="Proteomes" id="UP000186309"/>
    </source>
</evidence>
<dbReference type="Proteomes" id="UP000186309">
    <property type="component" value="Chromosome"/>
</dbReference>
<dbReference type="EMBL" id="CP019082">
    <property type="protein sequence ID" value="APW61500.1"/>
    <property type="molecule type" value="Genomic_DNA"/>
</dbReference>
<organism evidence="1 2">
    <name type="scientific">Paludisphaera borealis</name>
    <dbReference type="NCBI Taxonomy" id="1387353"/>
    <lineage>
        <taxon>Bacteria</taxon>
        <taxon>Pseudomonadati</taxon>
        <taxon>Planctomycetota</taxon>
        <taxon>Planctomycetia</taxon>
        <taxon>Isosphaerales</taxon>
        <taxon>Isosphaeraceae</taxon>
        <taxon>Paludisphaera</taxon>
    </lineage>
</organism>
<dbReference type="RefSeq" id="WP_076346900.1">
    <property type="nucleotide sequence ID" value="NZ_CP019082.1"/>
</dbReference>
<dbReference type="PANTHER" id="PTHR34849:SF1">
    <property type="entry name" value="SLR0770 PROTEIN"/>
    <property type="match status" value="1"/>
</dbReference>
<dbReference type="SUPFAM" id="SSF46689">
    <property type="entry name" value="Homeodomain-like"/>
    <property type="match status" value="1"/>
</dbReference>
<dbReference type="InterPro" id="IPR009057">
    <property type="entry name" value="Homeodomain-like_sf"/>
</dbReference>
<accession>A0A1U7CRD1</accession>
<evidence type="ECO:0008006" key="3">
    <source>
        <dbReference type="Google" id="ProtNLM"/>
    </source>
</evidence>
<dbReference type="InterPro" id="IPR036388">
    <property type="entry name" value="WH-like_DNA-bd_sf"/>
</dbReference>
<dbReference type="AlphaFoldDB" id="A0A1U7CRD1"/>
<name>A0A1U7CRD1_9BACT</name>
<proteinExistence type="predicted"/>
<dbReference type="STRING" id="1387353.BSF38_03015"/>
<keyword evidence="2" id="KW-1185">Reference proteome</keyword>
<gene>
    <name evidence="1" type="ORF">BSF38_03015</name>
</gene>
<sequence>MSTIVKYPHLSIDADGTARIDGTRYKVIHLAGEHYHYGWSAEEILRQHPDLRPEQVYAALTYFYDHHESMVGAMSEAADVARREAAKQPISRADLMKRRMNREP</sequence>
<protein>
    <recommendedName>
        <fullName evidence="3">DUF433 domain-containing protein</fullName>
    </recommendedName>
</protein>
<dbReference type="KEGG" id="pbor:BSF38_03015"/>
<dbReference type="OrthoDB" id="283578at2"/>
<dbReference type="Gene3D" id="1.10.10.10">
    <property type="entry name" value="Winged helix-like DNA-binding domain superfamily/Winged helix DNA-binding domain"/>
    <property type="match status" value="1"/>
</dbReference>
<evidence type="ECO:0000313" key="1">
    <source>
        <dbReference type="EMBL" id="APW61500.1"/>
    </source>
</evidence>
<dbReference type="PANTHER" id="PTHR34849">
    <property type="entry name" value="SSL5025 PROTEIN"/>
    <property type="match status" value="1"/>
</dbReference>
<dbReference type="InterPro" id="IPR007367">
    <property type="entry name" value="DUF433"/>
</dbReference>
<dbReference type="Pfam" id="PF04255">
    <property type="entry name" value="DUF433"/>
    <property type="match status" value="1"/>
</dbReference>